<dbReference type="InterPro" id="IPR036291">
    <property type="entry name" value="NAD(P)-bd_dom_sf"/>
</dbReference>
<dbReference type="PROSITE" id="PS00061">
    <property type="entry name" value="ADH_SHORT"/>
    <property type="match status" value="1"/>
</dbReference>
<keyword evidence="2" id="KW-0560">Oxidoreductase</keyword>
<dbReference type="OrthoDB" id="158573at2"/>
<dbReference type="EMBL" id="SODP01000004">
    <property type="protein sequence ID" value="TDW60630.1"/>
    <property type="molecule type" value="Genomic_DNA"/>
</dbReference>
<reference evidence="4 5" key="1">
    <citation type="submission" date="2019-03" db="EMBL/GenBank/DDBJ databases">
        <title>Genomic Encyclopedia of Type Strains, Phase III (KMG-III): the genomes of soil and plant-associated and newly described type strains.</title>
        <authorList>
            <person name="Whitman W."/>
        </authorList>
    </citation>
    <scope>NUCLEOTIDE SEQUENCE [LARGE SCALE GENOMIC DNA]</scope>
    <source>
        <strain evidence="4 5">VKM Ac-2573</strain>
    </source>
</reference>
<accession>A0A4R8BSY5</accession>
<dbReference type="Gene3D" id="3.40.50.720">
    <property type="entry name" value="NAD(P)-binding Rossmann-like Domain"/>
    <property type="match status" value="1"/>
</dbReference>
<dbReference type="InterPro" id="IPR002347">
    <property type="entry name" value="SDR_fam"/>
</dbReference>
<dbReference type="PANTHER" id="PTHR44169">
    <property type="entry name" value="NADPH-DEPENDENT 1-ACYLDIHYDROXYACETONE PHOSPHATE REDUCTASE"/>
    <property type="match status" value="1"/>
</dbReference>
<evidence type="ECO:0000313" key="5">
    <source>
        <dbReference type="Proteomes" id="UP000295146"/>
    </source>
</evidence>
<comment type="caution">
    <text evidence="4">The sequence shown here is derived from an EMBL/GenBank/DDBJ whole genome shotgun (WGS) entry which is preliminary data.</text>
</comment>
<sequence length="246" mass="26956">MKTTGNTIFMTGGTSGIGLELARRFRDLGNTVIISGRRQELLDTIAAEDGIEGIYLDVADPASITAAFEKVTGAHDVNVLVTMAGIMQIEDLRDPGHLPTAEQTIDINLLGTIRAVATFTPYLLKQTDPVILTVSSGLASVPLTITPTYSATKAAIHSYTQSLRIQLADTGIQVIELVPPAVQTTLMNQENDERAMPLDEYLDETMRILQDQPDAEEVLVDRVRFLRHAERENRYENVLGVLNSVH</sequence>
<dbReference type="PANTHER" id="PTHR44169:SF6">
    <property type="entry name" value="NADPH-DEPENDENT 1-ACYLDIHYDROXYACETONE PHOSPHATE REDUCTASE"/>
    <property type="match status" value="1"/>
</dbReference>
<name>A0A4R8BSY5_9ACTN</name>
<dbReference type="AlphaFoldDB" id="A0A4R8BSY5"/>
<evidence type="ECO:0000256" key="2">
    <source>
        <dbReference type="ARBA" id="ARBA00023002"/>
    </source>
</evidence>
<dbReference type="GO" id="GO:0016491">
    <property type="term" value="F:oxidoreductase activity"/>
    <property type="evidence" value="ECO:0007669"/>
    <property type="project" value="UniProtKB-KW"/>
</dbReference>
<gene>
    <name evidence="4" type="ORF">EV653_7181</name>
</gene>
<evidence type="ECO:0000256" key="1">
    <source>
        <dbReference type="ARBA" id="ARBA00006484"/>
    </source>
</evidence>
<comment type="similarity">
    <text evidence="1 3">Belongs to the short-chain dehydrogenases/reductases (SDR) family.</text>
</comment>
<dbReference type="Proteomes" id="UP000295146">
    <property type="component" value="Unassembled WGS sequence"/>
</dbReference>
<proteinExistence type="inferred from homology"/>
<dbReference type="PRINTS" id="PR00080">
    <property type="entry name" value="SDRFAMILY"/>
</dbReference>
<dbReference type="InterPro" id="IPR020904">
    <property type="entry name" value="Sc_DH/Rdtase_CS"/>
</dbReference>
<dbReference type="Pfam" id="PF00106">
    <property type="entry name" value="adh_short"/>
    <property type="match status" value="1"/>
</dbReference>
<evidence type="ECO:0000313" key="4">
    <source>
        <dbReference type="EMBL" id="TDW60630.1"/>
    </source>
</evidence>
<dbReference type="PRINTS" id="PR00081">
    <property type="entry name" value="GDHRDH"/>
</dbReference>
<protein>
    <submittedName>
        <fullName evidence="4">Short-subunit dehydrogenase involved in D-alanine esterification of teichoic acids</fullName>
    </submittedName>
</protein>
<organism evidence="4 5">
    <name type="scientific">Kribbella pratensis</name>
    <dbReference type="NCBI Taxonomy" id="2512112"/>
    <lineage>
        <taxon>Bacteria</taxon>
        <taxon>Bacillati</taxon>
        <taxon>Actinomycetota</taxon>
        <taxon>Actinomycetes</taxon>
        <taxon>Propionibacteriales</taxon>
        <taxon>Kribbellaceae</taxon>
        <taxon>Kribbella</taxon>
    </lineage>
</organism>
<dbReference type="SUPFAM" id="SSF51735">
    <property type="entry name" value="NAD(P)-binding Rossmann-fold domains"/>
    <property type="match status" value="1"/>
</dbReference>
<dbReference type="RefSeq" id="WP_134109881.1">
    <property type="nucleotide sequence ID" value="NZ_SODP01000004.1"/>
</dbReference>
<keyword evidence="5" id="KW-1185">Reference proteome</keyword>
<evidence type="ECO:0000256" key="3">
    <source>
        <dbReference type="RuleBase" id="RU000363"/>
    </source>
</evidence>